<dbReference type="InterPro" id="IPR006194">
    <property type="entry name" value="Gly-tRNA-synth_heterodimer"/>
</dbReference>
<evidence type="ECO:0000256" key="7">
    <source>
        <dbReference type="ARBA" id="ARBA00047937"/>
    </source>
</evidence>
<dbReference type="PANTHER" id="PTHR30075:SF2">
    <property type="entry name" value="GLYCINE--TRNA LIGASE, CHLOROPLASTIC_MITOCHONDRIAL 2"/>
    <property type="match status" value="1"/>
</dbReference>
<dbReference type="NCBIfam" id="TIGR00211">
    <property type="entry name" value="glyS"/>
    <property type="match status" value="1"/>
</dbReference>
<keyword evidence="8" id="KW-0963">Cytoplasm</keyword>
<proteinExistence type="inferred from homology"/>
<dbReference type="EC" id="6.1.1.14" evidence="8"/>
<comment type="catalytic activity">
    <reaction evidence="7 8">
        <text>tRNA(Gly) + glycine + ATP = glycyl-tRNA(Gly) + AMP + diphosphate</text>
        <dbReference type="Rhea" id="RHEA:16013"/>
        <dbReference type="Rhea" id="RHEA-COMP:9664"/>
        <dbReference type="Rhea" id="RHEA-COMP:9683"/>
        <dbReference type="ChEBI" id="CHEBI:30616"/>
        <dbReference type="ChEBI" id="CHEBI:33019"/>
        <dbReference type="ChEBI" id="CHEBI:57305"/>
        <dbReference type="ChEBI" id="CHEBI:78442"/>
        <dbReference type="ChEBI" id="CHEBI:78522"/>
        <dbReference type="ChEBI" id="CHEBI:456215"/>
        <dbReference type="EC" id="6.1.1.14"/>
    </reaction>
</comment>
<protein>
    <recommendedName>
        <fullName evidence="8">Glycine--tRNA ligase beta subunit</fullName>
        <ecNumber evidence="8">6.1.1.14</ecNumber>
    </recommendedName>
    <alternativeName>
        <fullName evidence="8">Glycyl-tRNA synthetase beta subunit</fullName>
        <shortName evidence="8">GlyRS</shortName>
    </alternativeName>
</protein>
<evidence type="ECO:0000313" key="10">
    <source>
        <dbReference type="Proteomes" id="UP001374803"/>
    </source>
</evidence>
<dbReference type="InterPro" id="IPR015944">
    <property type="entry name" value="Gly-tRNA-synth_bsu"/>
</dbReference>
<dbReference type="HAMAP" id="MF_00255">
    <property type="entry name" value="Gly_tRNA_synth_beta"/>
    <property type="match status" value="1"/>
</dbReference>
<name>A0ABZ2LC72_9BACT</name>
<dbReference type="PANTHER" id="PTHR30075">
    <property type="entry name" value="GLYCYL-TRNA SYNTHETASE"/>
    <property type="match status" value="1"/>
</dbReference>
<gene>
    <name evidence="8 9" type="primary">glyS</name>
    <name evidence="9" type="ORF">LVJ94_09120</name>
</gene>
<keyword evidence="4 8" id="KW-0067">ATP-binding</keyword>
<dbReference type="PROSITE" id="PS50861">
    <property type="entry name" value="AA_TRNA_LIGASE_II_GLYAB"/>
    <property type="match status" value="1"/>
</dbReference>
<dbReference type="Pfam" id="PF02092">
    <property type="entry name" value="tRNA_synt_2f"/>
    <property type="match status" value="1"/>
</dbReference>
<keyword evidence="2 8" id="KW-0436">Ligase</keyword>
<reference evidence="9" key="1">
    <citation type="submission" date="2021-12" db="EMBL/GenBank/DDBJ databases">
        <title>Discovery of the Pendulisporaceae a myxobacterial family with distinct sporulation behavior and unique specialized metabolism.</title>
        <authorList>
            <person name="Garcia R."/>
            <person name="Popoff A."/>
            <person name="Bader C.D."/>
            <person name="Loehr J."/>
            <person name="Walesch S."/>
            <person name="Walt C."/>
            <person name="Boldt J."/>
            <person name="Bunk B."/>
            <person name="Haeckl F.J.F.P.J."/>
            <person name="Gunesch A.P."/>
            <person name="Birkelbach J."/>
            <person name="Nuebel U."/>
            <person name="Pietschmann T."/>
            <person name="Bach T."/>
            <person name="Mueller R."/>
        </authorList>
    </citation>
    <scope>NUCLEOTIDE SEQUENCE</scope>
    <source>
        <strain evidence="9">MSr11367</strain>
    </source>
</reference>
<accession>A0ABZ2LC72</accession>
<evidence type="ECO:0000256" key="3">
    <source>
        <dbReference type="ARBA" id="ARBA00022741"/>
    </source>
</evidence>
<dbReference type="RefSeq" id="WP_394837056.1">
    <property type="nucleotide sequence ID" value="NZ_CP089929.1"/>
</dbReference>
<comment type="subcellular location">
    <subcellularLocation>
        <location evidence="8">Cytoplasm</location>
    </subcellularLocation>
</comment>
<comment type="similarity">
    <text evidence="1 8">Belongs to the class-II aminoacyl-tRNA synthetase family.</text>
</comment>
<sequence>MTRPTLLLEIGVEELPSSFVDAALAALPTLVKDKLASLRLSHGNVYALGTPRRLAVLVHELAPAQTSLDEEVIGPPETAAFKDGKPTRAAEAFAAKVGVPASELTVVEKAAGPKQKPGRYVVARRQEQGREATALLGDAFAEICGAIPFRKSMRWGSGDATFGRPVQWLVLLLGDTVIDATFAGVKSDRKTFGHRFLAPGTLNIANADGYVETLRGAHVLVDRDERARTMMEGVARAAKELGGAYDPDPSLVAENASLVEEPHTVVGSFSPAFLALPAAVIRAAARGHQKYFCVEKSPDELLPHYLTVVNTANRPDKIARGNDSVMRARLSDARFFFEEDKKVNVEARVEKLSGIVFVNKLGTVRDKVARIEKLAARIAERLGLPADALAKVPRAAHLAKNDLVTLMVGEFPELQGHMGRVYALHSGEDAAVADAIRDHYRPVGADDGIPPADVARAVALADRLDTLVGCFAIGLSPTGTADPYALRRATIALLRILIESAEENPAYGALHVGELVGLAYELFADKKLDLGRDETVTKVSEFARDRLRNLMATRTSSQVADAVLAGYAFVSGGEAPIESYPFFAMAKARALQAVVSSGAPWLEKARTVAKRLNGISKDAKPVLHPKDVFLSSDKDATIHDVVRAIESVTASLDHERAVSSALHQAEELAKRIDEIFVSTLVNDPNDANTPKRLELLSYGAKSMLRIGDFSKLG</sequence>
<dbReference type="SUPFAM" id="SSF109604">
    <property type="entry name" value="HD-domain/PDEase-like"/>
    <property type="match status" value="1"/>
</dbReference>
<keyword evidence="6 8" id="KW-0030">Aminoacyl-tRNA synthetase</keyword>
<evidence type="ECO:0000256" key="8">
    <source>
        <dbReference type="HAMAP-Rule" id="MF_00255"/>
    </source>
</evidence>
<organism evidence="9 10">
    <name type="scientific">Pendulispora rubella</name>
    <dbReference type="NCBI Taxonomy" id="2741070"/>
    <lineage>
        <taxon>Bacteria</taxon>
        <taxon>Pseudomonadati</taxon>
        <taxon>Myxococcota</taxon>
        <taxon>Myxococcia</taxon>
        <taxon>Myxococcales</taxon>
        <taxon>Sorangiineae</taxon>
        <taxon>Pendulisporaceae</taxon>
        <taxon>Pendulispora</taxon>
    </lineage>
</organism>
<evidence type="ECO:0000256" key="2">
    <source>
        <dbReference type="ARBA" id="ARBA00022598"/>
    </source>
</evidence>
<keyword evidence="3 8" id="KW-0547">Nucleotide-binding</keyword>
<keyword evidence="10" id="KW-1185">Reference proteome</keyword>
<dbReference type="GO" id="GO:0004820">
    <property type="term" value="F:glycine-tRNA ligase activity"/>
    <property type="evidence" value="ECO:0007669"/>
    <property type="project" value="UniProtKB-EC"/>
</dbReference>
<evidence type="ECO:0000256" key="4">
    <source>
        <dbReference type="ARBA" id="ARBA00022840"/>
    </source>
</evidence>
<keyword evidence="5 8" id="KW-0648">Protein biosynthesis</keyword>
<dbReference type="EMBL" id="CP089983">
    <property type="protein sequence ID" value="WXB07396.1"/>
    <property type="molecule type" value="Genomic_DNA"/>
</dbReference>
<evidence type="ECO:0000313" key="9">
    <source>
        <dbReference type="EMBL" id="WXB07396.1"/>
    </source>
</evidence>
<evidence type="ECO:0000256" key="1">
    <source>
        <dbReference type="ARBA" id="ARBA00008226"/>
    </source>
</evidence>
<dbReference type="PRINTS" id="PR01045">
    <property type="entry name" value="TRNASYNTHGB"/>
</dbReference>
<comment type="subunit">
    <text evidence="8">Tetramer of two alpha and two beta subunits.</text>
</comment>
<evidence type="ECO:0000256" key="5">
    <source>
        <dbReference type="ARBA" id="ARBA00022917"/>
    </source>
</evidence>
<dbReference type="Proteomes" id="UP001374803">
    <property type="component" value="Chromosome"/>
</dbReference>
<evidence type="ECO:0000256" key="6">
    <source>
        <dbReference type="ARBA" id="ARBA00023146"/>
    </source>
</evidence>